<evidence type="ECO:0000313" key="2">
    <source>
        <dbReference type="Proteomes" id="UP000295497"/>
    </source>
</evidence>
<accession>A0A4P2QXQ3</accession>
<dbReference type="EMBL" id="CP012672">
    <property type="protein sequence ID" value="AUX35255.1"/>
    <property type="molecule type" value="Genomic_DNA"/>
</dbReference>
<dbReference type="AlphaFoldDB" id="A0A4P2QXQ3"/>
<evidence type="ECO:0000313" key="1">
    <source>
        <dbReference type="EMBL" id="AUX35255.1"/>
    </source>
</evidence>
<dbReference type="Proteomes" id="UP000295497">
    <property type="component" value="Chromosome"/>
</dbReference>
<proteinExistence type="predicted"/>
<organism evidence="1 2">
    <name type="scientific">Sorangium cellulosum</name>
    <name type="common">Polyangium cellulosum</name>
    <dbReference type="NCBI Taxonomy" id="56"/>
    <lineage>
        <taxon>Bacteria</taxon>
        <taxon>Pseudomonadati</taxon>
        <taxon>Myxococcota</taxon>
        <taxon>Polyangia</taxon>
        <taxon>Polyangiales</taxon>
        <taxon>Polyangiaceae</taxon>
        <taxon>Sorangium</taxon>
    </lineage>
</organism>
<gene>
    <name evidence="1" type="ORF">SOCE836_074450</name>
</gene>
<protein>
    <submittedName>
        <fullName evidence="1">Uncharacterized protein</fullName>
    </submittedName>
</protein>
<name>A0A4P2QXQ3_SORCE</name>
<reference evidence="1 2" key="1">
    <citation type="submission" date="2015-09" db="EMBL/GenBank/DDBJ databases">
        <title>Sorangium comparison.</title>
        <authorList>
            <person name="Zaburannyi N."/>
            <person name="Bunk B."/>
            <person name="Overmann J."/>
            <person name="Mueller R."/>
        </authorList>
    </citation>
    <scope>NUCLEOTIDE SEQUENCE [LARGE SCALE GENOMIC DNA]</scope>
    <source>
        <strain evidence="1 2">So ce836</strain>
    </source>
</reference>
<sequence>MSWLVAFAPCAWGGGRLPMEGVERCVGRWERAARRL</sequence>